<evidence type="ECO:0000256" key="1">
    <source>
        <dbReference type="ARBA" id="ARBA00011955"/>
    </source>
</evidence>
<feature type="binding site" evidence="11">
    <location>
        <position position="183"/>
    </location>
    <ligand>
        <name>Mg(2+)</name>
        <dbReference type="ChEBI" id="CHEBI:18420"/>
    </ligand>
</feature>
<evidence type="ECO:0000313" key="14">
    <source>
        <dbReference type="EMBL" id="GLS66835.1"/>
    </source>
</evidence>
<accession>A0A512IYJ5</accession>
<comment type="catalytic activity">
    <reaction evidence="9 10 12">
        <text>L-threonyl-[protein] + FAD = FMN-L-threonyl-[protein] + AMP + H(+)</text>
        <dbReference type="Rhea" id="RHEA:36847"/>
        <dbReference type="Rhea" id="RHEA-COMP:11060"/>
        <dbReference type="Rhea" id="RHEA-COMP:11061"/>
        <dbReference type="ChEBI" id="CHEBI:15378"/>
        <dbReference type="ChEBI" id="CHEBI:30013"/>
        <dbReference type="ChEBI" id="CHEBI:57692"/>
        <dbReference type="ChEBI" id="CHEBI:74257"/>
        <dbReference type="ChEBI" id="CHEBI:456215"/>
        <dbReference type="EC" id="2.7.1.180"/>
    </reaction>
</comment>
<evidence type="ECO:0000256" key="5">
    <source>
        <dbReference type="ARBA" id="ARBA00022723"/>
    </source>
</evidence>
<gene>
    <name evidence="13" type="primary">nosX</name>
    <name evidence="14" type="ORF">GCM10007888_52180</name>
    <name evidence="13" type="ORF">MOX02_08030</name>
</gene>
<keyword evidence="12" id="KW-0449">Lipoprotein</keyword>
<evidence type="ECO:0000256" key="6">
    <source>
        <dbReference type="ARBA" id="ARBA00022827"/>
    </source>
</evidence>
<feature type="binding site" evidence="11">
    <location>
        <position position="297"/>
    </location>
    <ligand>
        <name>Mg(2+)</name>
        <dbReference type="ChEBI" id="CHEBI:18420"/>
    </ligand>
</feature>
<dbReference type="PROSITE" id="PS51257">
    <property type="entry name" value="PROKAR_LIPOPROTEIN"/>
    <property type="match status" value="1"/>
</dbReference>
<dbReference type="PANTHER" id="PTHR30040:SF2">
    <property type="entry name" value="FAD:PROTEIN FMN TRANSFERASE"/>
    <property type="match status" value="1"/>
</dbReference>
<dbReference type="Pfam" id="PF02424">
    <property type="entry name" value="ApbE"/>
    <property type="match status" value="1"/>
</dbReference>
<evidence type="ECO:0000256" key="7">
    <source>
        <dbReference type="ARBA" id="ARBA00022842"/>
    </source>
</evidence>
<comment type="subcellular location">
    <subcellularLocation>
        <location evidence="12">Cell inner membrane</location>
        <topology evidence="12">Lipid-anchor</topology>
        <orientation evidence="12">Periplasmic side</orientation>
    </subcellularLocation>
</comment>
<dbReference type="AlphaFoldDB" id="A0A512IYJ5"/>
<evidence type="ECO:0000256" key="4">
    <source>
        <dbReference type="ARBA" id="ARBA00022679"/>
    </source>
</evidence>
<dbReference type="GO" id="GO:0005886">
    <property type="term" value="C:plasma membrane"/>
    <property type="evidence" value="ECO:0007669"/>
    <property type="project" value="UniProtKB-SubCell"/>
</dbReference>
<feature type="signal peptide" evidence="12">
    <location>
        <begin position="1"/>
        <end position="21"/>
    </location>
</feature>
<keyword evidence="6 10" id="KW-0274">FAD</keyword>
<evidence type="ECO:0000256" key="9">
    <source>
        <dbReference type="ARBA" id="ARBA00048540"/>
    </source>
</evidence>
<dbReference type="Proteomes" id="UP001156856">
    <property type="component" value="Unassembled WGS sequence"/>
</dbReference>
<evidence type="ECO:0000313" key="16">
    <source>
        <dbReference type="Proteomes" id="UP001156856"/>
    </source>
</evidence>
<keyword evidence="12" id="KW-0732">Signal</keyword>
<protein>
    <recommendedName>
        <fullName evidence="2 10">FAD:protein FMN transferase</fullName>
        <ecNumber evidence="1 10">2.7.1.180</ecNumber>
    </recommendedName>
    <alternativeName>
        <fullName evidence="8 10">Flavin transferase</fullName>
    </alternativeName>
</protein>
<keyword evidence="12" id="KW-0997">Cell inner membrane</keyword>
<dbReference type="InterPro" id="IPR003374">
    <property type="entry name" value="ApbE-like_sf"/>
</dbReference>
<reference evidence="16" key="2">
    <citation type="journal article" date="2019" name="Int. J. Syst. Evol. Microbiol.">
        <title>The Global Catalogue of Microorganisms (GCM) 10K type strain sequencing project: providing services to taxonomists for standard genome sequencing and annotation.</title>
        <authorList>
            <consortium name="The Broad Institute Genomics Platform"/>
            <consortium name="The Broad Institute Genome Sequencing Center for Infectious Disease"/>
            <person name="Wu L."/>
            <person name="Ma J."/>
        </authorList>
    </citation>
    <scope>NUCLEOTIDE SEQUENCE [LARGE SCALE GENOMIC DNA]</scope>
    <source>
        <strain evidence="16">NBRC 107715</strain>
    </source>
</reference>
<comment type="function">
    <text evidence="12">Flavin transferase that catalyzes the transfer of the FMN moiety of FAD and its covalent binding to the hydroxyl group of a threonine residue in a target flavoprotein.</text>
</comment>
<feature type="chain" id="PRO_5022253930" description="FAD:protein FMN transferase" evidence="12">
    <location>
        <begin position="22"/>
        <end position="325"/>
    </location>
</feature>
<dbReference type="Proteomes" id="UP000321960">
    <property type="component" value="Unassembled WGS sequence"/>
</dbReference>
<dbReference type="InterPro" id="IPR024932">
    <property type="entry name" value="ApbE"/>
</dbReference>
<comment type="cofactor">
    <cofactor evidence="11">
        <name>Mg(2+)</name>
        <dbReference type="ChEBI" id="CHEBI:18420"/>
    </cofactor>
    <cofactor evidence="11">
        <name>Mn(2+)</name>
        <dbReference type="ChEBI" id="CHEBI:29035"/>
    </cofactor>
    <text evidence="11">Magnesium. Can also use manganese.</text>
</comment>
<keyword evidence="7 10" id="KW-0460">Magnesium</keyword>
<dbReference type="Gene3D" id="3.10.520.10">
    <property type="entry name" value="ApbE-like domains"/>
    <property type="match status" value="1"/>
</dbReference>
<dbReference type="EMBL" id="BSPK01000107">
    <property type="protein sequence ID" value="GLS66835.1"/>
    <property type="molecule type" value="Genomic_DNA"/>
</dbReference>
<dbReference type="InterPro" id="IPR006311">
    <property type="entry name" value="TAT_signal"/>
</dbReference>
<evidence type="ECO:0000313" key="15">
    <source>
        <dbReference type="Proteomes" id="UP000321960"/>
    </source>
</evidence>
<dbReference type="PIRSF" id="PIRSF006268">
    <property type="entry name" value="ApbE"/>
    <property type="match status" value="1"/>
</dbReference>
<evidence type="ECO:0000256" key="2">
    <source>
        <dbReference type="ARBA" id="ARBA00016337"/>
    </source>
</evidence>
<dbReference type="SUPFAM" id="SSF143631">
    <property type="entry name" value="ApbE-like"/>
    <property type="match status" value="1"/>
</dbReference>
<dbReference type="EC" id="2.7.1.180" evidence="1 10"/>
<dbReference type="PROSITE" id="PS51318">
    <property type="entry name" value="TAT"/>
    <property type="match status" value="1"/>
</dbReference>
<keyword evidence="5 10" id="KW-0479">Metal-binding</keyword>
<evidence type="ECO:0000256" key="11">
    <source>
        <dbReference type="PIRSR" id="PIRSR006268-2"/>
    </source>
</evidence>
<evidence type="ECO:0000256" key="12">
    <source>
        <dbReference type="RuleBase" id="RU363002"/>
    </source>
</evidence>
<evidence type="ECO:0000256" key="8">
    <source>
        <dbReference type="ARBA" id="ARBA00031306"/>
    </source>
</evidence>
<keyword evidence="3 10" id="KW-0285">Flavoprotein</keyword>
<dbReference type="PANTHER" id="PTHR30040">
    <property type="entry name" value="THIAMINE BIOSYNTHESIS LIPOPROTEIN APBE"/>
    <property type="match status" value="1"/>
</dbReference>
<feature type="binding site" evidence="11">
    <location>
        <position position="293"/>
    </location>
    <ligand>
        <name>Mg(2+)</name>
        <dbReference type="ChEBI" id="CHEBI:18420"/>
    </ligand>
</feature>
<keyword evidence="16" id="KW-1185">Reference proteome</keyword>
<organism evidence="13 15">
    <name type="scientific">Methylobacterium oxalidis</name>
    <dbReference type="NCBI Taxonomy" id="944322"/>
    <lineage>
        <taxon>Bacteria</taxon>
        <taxon>Pseudomonadati</taxon>
        <taxon>Pseudomonadota</taxon>
        <taxon>Alphaproteobacteria</taxon>
        <taxon>Hyphomicrobiales</taxon>
        <taxon>Methylobacteriaceae</taxon>
        <taxon>Methylobacterium</taxon>
    </lineage>
</organism>
<dbReference type="OrthoDB" id="9778595at2"/>
<evidence type="ECO:0000256" key="3">
    <source>
        <dbReference type="ARBA" id="ARBA00022630"/>
    </source>
</evidence>
<comment type="similarity">
    <text evidence="10 12">Belongs to the ApbE family.</text>
</comment>
<dbReference type="GO" id="GO:0016740">
    <property type="term" value="F:transferase activity"/>
    <property type="evidence" value="ECO:0007669"/>
    <property type="project" value="UniProtKB-UniRule"/>
</dbReference>
<reference evidence="13 15" key="3">
    <citation type="submission" date="2019-07" db="EMBL/GenBank/DDBJ databases">
        <title>Whole genome shotgun sequence of Methylobacterium oxalidis NBRC 107715.</title>
        <authorList>
            <person name="Hosoyama A."/>
            <person name="Uohara A."/>
            <person name="Ohji S."/>
            <person name="Ichikawa N."/>
        </authorList>
    </citation>
    <scope>NUCLEOTIDE SEQUENCE [LARGE SCALE GENOMIC DNA]</scope>
    <source>
        <strain evidence="13 15">NBRC 107715</strain>
    </source>
</reference>
<keyword evidence="12" id="KW-0472">Membrane</keyword>
<evidence type="ECO:0000313" key="13">
    <source>
        <dbReference type="EMBL" id="GEP02765.1"/>
    </source>
</evidence>
<comment type="caution">
    <text evidence="13">The sequence shown here is derived from an EMBL/GenBank/DDBJ whole genome shotgun (WGS) entry which is preliminary data.</text>
</comment>
<reference evidence="14" key="1">
    <citation type="journal article" date="2014" name="Int. J. Syst. Evol. Microbiol.">
        <title>Complete genome of a new Firmicutes species belonging to the dominant human colonic microbiota ('Ruminococcus bicirculans') reveals two chromosomes and a selective capacity to utilize plant glucans.</title>
        <authorList>
            <consortium name="NISC Comparative Sequencing Program"/>
            <person name="Wegmann U."/>
            <person name="Louis P."/>
            <person name="Goesmann A."/>
            <person name="Henrissat B."/>
            <person name="Duncan S.H."/>
            <person name="Flint H.J."/>
        </authorList>
    </citation>
    <scope>NUCLEOTIDE SEQUENCE</scope>
    <source>
        <strain evidence="14">NBRC 107715</strain>
    </source>
</reference>
<evidence type="ECO:0000256" key="10">
    <source>
        <dbReference type="PIRNR" id="PIRNR006268"/>
    </source>
</evidence>
<proteinExistence type="inferred from homology"/>
<name>A0A512IYJ5_9HYPH</name>
<dbReference type="EMBL" id="BJZU01000010">
    <property type="protein sequence ID" value="GEP02765.1"/>
    <property type="molecule type" value="Genomic_DNA"/>
</dbReference>
<sequence>MTVRRSLPRRRLLLGAAGALACASLGTGAFRPLAGAQGLAVRTRAGLALGTTVSLTVAGPEAGAVEAALTEAFGAIRAVEAAASLFRANSALARLNRAGVLERPDPLLLAPLRYALDLAAASGGAFDPTVQPLWTLWAEAAARGERPGAAALREAVARVGWDRVSASEEAIRLKPGTALTLNGVVQGFAADRVMAVLEARGIRDAFVDTGEFGARGAHPDGTPWRLGLADPREPARIAAVIEPFAGFASTSGDYATSFSADHSDHHIFDPATGRSPRGLASVTVTAPSGLAADGLSTAAMVLGEAAGRDLVGRHPGCAVRFVAKA</sequence>
<dbReference type="GO" id="GO:0046872">
    <property type="term" value="F:metal ion binding"/>
    <property type="evidence" value="ECO:0007669"/>
    <property type="project" value="UniProtKB-UniRule"/>
</dbReference>
<keyword evidence="12" id="KW-1003">Cell membrane</keyword>
<reference evidence="14" key="4">
    <citation type="submission" date="2023-01" db="EMBL/GenBank/DDBJ databases">
        <title>Draft genome sequence of Methylobacterium oxalidis strain NBRC 107715.</title>
        <authorList>
            <person name="Sun Q."/>
            <person name="Mori K."/>
        </authorList>
    </citation>
    <scope>NUCLEOTIDE SEQUENCE</scope>
    <source>
        <strain evidence="14">NBRC 107715</strain>
    </source>
</reference>
<keyword evidence="4 10" id="KW-0808">Transferase</keyword>